<dbReference type="EMBL" id="JBHUCX010000075">
    <property type="protein sequence ID" value="MFD1676767.1"/>
    <property type="molecule type" value="Genomic_DNA"/>
</dbReference>
<name>A0ABW4JK95_9BACL</name>
<organism evidence="1 2">
    <name type="scientific">Alicyclobacillus fodiniaquatilis</name>
    <dbReference type="NCBI Taxonomy" id="1661150"/>
    <lineage>
        <taxon>Bacteria</taxon>
        <taxon>Bacillati</taxon>
        <taxon>Bacillota</taxon>
        <taxon>Bacilli</taxon>
        <taxon>Bacillales</taxon>
        <taxon>Alicyclobacillaceae</taxon>
        <taxon>Alicyclobacillus</taxon>
    </lineage>
</organism>
<accession>A0ABW4JK95</accession>
<keyword evidence="2" id="KW-1185">Reference proteome</keyword>
<protein>
    <submittedName>
        <fullName evidence="1">Uncharacterized protein</fullName>
    </submittedName>
</protein>
<gene>
    <name evidence="1" type="ORF">ACFSB2_19010</name>
</gene>
<proteinExistence type="predicted"/>
<reference evidence="2" key="1">
    <citation type="journal article" date="2019" name="Int. J. Syst. Evol. Microbiol.">
        <title>The Global Catalogue of Microorganisms (GCM) 10K type strain sequencing project: providing services to taxonomists for standard genome sequencing and annotation.</title>
        <authorList>
            <consortium name="The Broad Institute Genomics Platform"/>
            <consortium name="The Broad Institute Genome Sequencing Center for Infectious Disease"/>
            <person name="Wu L."/>
            <person name="Ma J."/>
        </authorList>
    </citation>
    <scope>NUCLEOTIDE SEQUENCE [LARGE SCALE GENOMIC DNA]</scope>
    <source>
        <strain evidence="2">CGMCC 1.12286</strain>
    </source>
</reference>
<dbReference type="Proteomes" id="UP001597079">
    <property type="component" value="Unassembled WGS sequence"/>
</dbReference>
<comment type="caution">
    <text evidence="1">The sequence shown here is derived from an EMBL/GenBank/DDBJ whole genome shotgun (WGS) entry which is preliminary data.</text>
</comment>
<evidence type="ECO:0000313" key="1">
    <source>
        <dbReference type="EMBL" id="MFD1676767.1"/>
    </source>
</evidence>
<evidence type="ECO:0000313" key="2">
    <source>
        <dbReference type="Proteomes" id="UP001597079"/>
    </source>
</evidence>
<sequence length="133" mass="15326">MMSNPSLFIDKFLVRRHLFIVLFYEICSSGCQQGKPQTNRLRHGHYGYPDLRSLCHFGDTTYVFVNKPFPLVQSSSSTHDCSSMSSMPISHALIMLLLPIRQPFCILFRHLRVTLMKSAMSFHMQIRIAAQSM</sequence>